<evidence type="ECO:0000313" key="2">
    <source>
        <dbReference type="Proteomes" id="UP000274131"/>
    </source>
</evidence>
<name>A0A3P6HV55_ENTVE</name>
<dbReference type="Proteomes" id="UP000274131">
    <property type="component" value="Unassembled WGS sequence"/>
</dbReference>
<keyword evidence="2" id="KW-1185">Reference proteome</keyword>
<dbReference type="AlphaFoldDB" id="A0A3P6HV55"/>
<dbReference type="EMBL" id="UXUI01000999">
    <property type="protein sequence ID" value="VDD85366.1"/>
    <property type="molecule type" value="Genomic_DNA"/>
</dbReference>
<gene>
    <name evidence="1" type="ORF">EVEC_LOCUS509</name>
</gene>
<accession>A0A3P6HV55</accession>
<reference evidence="1 2" key="1">
    <citation type="submission" date="2018-10" db="EMBL/GenBank/DDBJ databases">
        <authorList>
            <consortium name="Pathogen Informatics"/>
        </authorList>
    </citation>
    <scope>NUCLEOTIDE SEQUENCE [LARGE SCALE GENOMIC DNA]</scope>
</reference>
<sequence>MESVIKKFLLRRGTLRFPVQATEFCVEARGKPSYILAIVEVNLDAVIITFEGLERQERIEKCRIRFGKTLEKGSVVEDEVVKLETGRIHWVWPRCARDSIHTAIADNIPFRERDIVEKLMKLREDSVEGLDLRVIWEREERKAEDKVQIQQKEVKTILQ</sequence>
<proteinExistence type="predicted"/>
<protein>
    <submittedName>
        <fullName evidence="1">Uncharacterized protein</fullName>
    </submittedName>
</protein>
<organism evidence="1 2">
    <name type="scientific">Enterobius vermicularis</name>
    <name type="common">Human pinworm</name>
    <dbReference type="NCBI Taxonomy" id="51028"/>
    <lineage>
        <taxon>Eukaryota</taxon>
        <taxon>Metazoa</taxon>
        <taxon>Ecdysozoa</taxon>
        <taxon>Nematoda</taxon>
        <taxon>Chromadorea</taxon>
        <taxon>Rhabditida</taxon>
        <taxon>Spirurina</taxon>
        <taxon>Oxyuridomorpha</taxon>
        <taxon>Oxyuroidea</taxon>
        <taxon>Oxyuridae</taxon>
        <taxon>Enterobius</taxon>
    </lineage>
</organism>
<evidence type="ECO:0000313" key="1">
    <source>
        <dbReference type="EMBL" id="VDD85366.1"/>
    </source>
</evidence>